<protein>
    <recommendedName>
        <fullName evidence="5">Mu-protocadherin-putative cell-suface protein</fullName>
    </recommendedName>
</protein>
<feature type="compositionally biased region" description="Low complexity" evidence="1">
    <location>
        <begin position="43"/>
        <end position="67"/>
    </location>
</feature>
<dbReference type="EMBL" id="CP036298">
    <property type="protein sequence ID" value="QDV24940.1"/>
    <property type="molecule type" value="Genomic_DNA"/>
</dbReference>
<accession>A0A518G8N1</accession>
<dbReference type="AlphaFoldDB" id="A0A518G8N1"/>
<dbReference type="OrthoDB" id="282085at2"/>
<evidence type="ECO:0000313" key="4">
    <source>
        <dbReference type="Proteomes" id="UP000318017"/>
    </source>
</evidence>
<organism evidence="3 4">
    <name type="scientific">Aureliella helgolandensis</name>
    <dbReference type="NCBI Taxonomy" id="2527968"/>
    <lineage>
        <taxon>Bacteria</taxon>
        <taxon>Pseudomonadati</taxon>
        <taxon>Planctomycetota</taxon>
        <taxon>Planctomycetia</taxon>
        <taxon>Pirellulales</taxon>
        <taxon>Pirellulaceae</taxon>
        <taxon>Aureliella</taxon>
    </lineage>
</organism>
<proteinExistence type="predicted"/>
<dbReference type="RefSeq" id="WP_145079330.1">
    <property type="nucleotide sequence ID" value="NZ_CP036298.1"/>
</dbReference>
<dbReference type="Proteomes" id="UP000318017">
    <property type="component" value="Chromosome"/>
</dbReference>
<sequence length="583" mass="58814" precursor="true">MLVTNNRVLLALLCCMLIPSLAEARGRGGGVARGGGGFSGGAANFSRSPSMSRAAPAQQRMAAPQIQNRSPVAARPSSPALNRNNFPGAAENRVGSPGAGINRGVTPGGRVGNAGIGAPGGVRTPPTGNSAFSSRSSFQQPSRSQLDSFLNGAGGSPSTRDAGLSASTLPAGVGSGSKSFETARGGTVTVGGGSRSGTTEGGATVGGAAGGIKIETAGGHTVVRGSGAAGATDGQNSAFAAGSRTGVETAAGGVAAGGRGVRGATDGTNSAIRGGGAVGARDTAGNSAVAARGGYADSSGYRQGGAVTARGNQWGYTAVNARGGYGRNGTGQAGSKTVIRGPGGNVISGGRGASFVNGQFVGGRAYTAVNGNFTRWGYFTPAYYGRYPGAWFPGKWAIVGSAWAAASWATTGTYCGCQGAGTYYDYEQNVTYEDGSVLYEGEPVATAEEYYDQAETIADAGAETKDDQWLPLGVFAIISEDDQSHTDKIIQLALNQDGAIRGNYQDMITDKVTPVTGSVDKATERVALKLEGNEALVVEIGLYNLTNDEVPALVHLNAESQQPVTLIRLKNPEDETAAEQPEQ</sequence>
<reference evidence="3 4" key="1">
    <citation type="submission" date="2019-02" db="EMBL/GenBank/DDBJ databases">
        <title>Deep-cultivation of Planctomycetes and their phenomic and genomic characterization uncovers novel biology.</title>
        <authorList>
            <person name="Wiegand S."/>
            <person name="Jogler M."/>
            <person name="Boedeker C."/>
            <person name="Pinto D."/>
            <person name="Vollmers J."/>
            <person name="Rivas-Marin E."/>
            <person name="Kohn T."/>
            <person name="Peeters S.H."/>
            <person name="Heuer A."/>
            <person name="Rast P."/>
            <person name="Oberbeckmann S."/>
            <person name="Bunk B."/>
            <person name="Jeske O."/>
            <person name="Meyerdierks A."/>
            <person name="Storesund J.E."/>
            <person name="Kallscheuer N."/>
            <person name="Luecker S."/>
            <person name="Lage O.M."/>
            <person name="Pohl T."/>
            <person name="Merkel B.J."/>
            <person name="Hornburger P."/>
            <person name="Mueller R.-W."/>
            <person name="Bruemmer F."/>
            <person name="Labrenz M."/>
            <person name="Spormann A.M."/>
            <person name="Op den Camp H."/>
            <person name="Overmann J."/>
            <person name="Amann R."/>
            <person name="Jetten M.S.M."/>
            <person name="Mascher T."/>
            <person name="Medema M.H."/>
            <person name="Devos D.P."/>
            <person name="Kaster A.-K."/>
            <person name="Ovreas L."/>
            <person name="Rohde M."/>
            <person name="Galperin M.Y."/>
            <person name="Jogler C."/>
        </authorList>
    </citation>
    <scope>NUCLEOTIDE SEQUENCE [LARGE SCALE GENOMIC DNA]</scope>
    <source>
        <strain evidence="3 4">Q31a</strain>
    </source>
</reference>
<gene>
    <name evidence="3" type="ORF">Q31a_32620</name>
</gene>
<feature type="region of interest" description="Disordered" evidence="1">
    <location>
        <begin position="43"/>
        <end position="204"/>
    </location>
</feature>
<name>A0A518G8N1_9BACT</name>
<keyword evidence="2" id="KW-0732">Signal</keyword>
<evidence type="ECO:0000313" key="3">
    <source>
        <dbReference type="EMBL" id="QDV24940.1"/>
    </source>
</evidence>
<evidence type="ECO:0008006" key="5">
    <source>
        <dbReference type="Google" id="ProtNLM"/>
    </source>
</evidence>
<feature type="compositionally biased region" description="Gly residues" evidence="1">
    <location>
        <begin position="188"/>
        <end position="204"/>
    </location>
</feature>
<feature type="compositionally biased region" description="Gly residues" evidence="1">
    <location>
        <begin position="106"/>
        <end position="120"/>
    </location>
</feature>
<evidence type="ECO:0000256" key="2">
    <source>
        <dbReference type="SAM" id="SignalP"/>
    </source>
</evidence>
<evidence type="ECO:0000256" key="1">
    <source>
        <dbReference type="SAM" id="MobiDB-lite"/>
    </source>
</evidence>
<feature type="signal peptide" evidence="2">
    <location>
        <begin position="1"/>
        <end position="24"/>
    </location>
</feature>
<keyword evidence="4" id="KW-1185">Reference proteome</keyword>
<dbReference type="KEGG" id="ahel:Q31a_32620"/>
<feature type="chain" id="PRO_5022222468" description="Mu-protocadherin-putative cell-suface protein" evidence="2">
    <location>
        <begin position="25"/>
        <end position="583"/>
    </location>
</feature>
<feature type="compositionally biased region" description="Low complexity" evidence="1">
    <location>
        <begin position="130"/>
        <end position="145"/>
    </location>
</feature>